<accession>A0A0F9YB83</accession>
<evidence type="ECO:0000259" key="4">
    <source>
        <dbReference type="Pfam" id="PF01420"/>
    </source>
</evidence>
<dbReference type="PANTHER" id="PTHR30408">
    <property type="entry name" value="TYPE-1 RESTRICTION ENZYME ECOKI SPECIFICITY PROTEIN"/>
    <property type="match status" value="1"/>
</dbReference>
<dbReference type="GO" id="GO:0003677">
    <property type="term" value="F:DNA binding"/>
    <property type="evidence" value="ECO:0007669"/>
    <property type="project" value="UniProtKB-KW"/>
</dbReference>
<dbReference type="InterPro" id="IPR044946">
    <property type="entry name" value="Restrct_endonuc_typeI_TRD_sf"/>
</dbReference>
<gene>
    <name evidence="5" type="ORF">LCGC14_0111200</name>
</gene>
<keyword evidence="3" id="KW-0238">DNA-binding</keyword>
<dbReference type="EMBL" id="LAZR01000033">
    <property type="protein sequence ID" value="KKO01799.1"/>
    <property type="molecule type" value="Genomic_DNA"/>
</dbReference>
<dbReference type="AlphaFoldDB" id="A0A0F9YB83"/>
<dbReference type="Pfam" id="PF01420">
    <property type="entry name" value="Methylase_S"/>
    <property type="match status" value="1"/>
</dbReference>
<sequence>MSEASVFPNWRKALLGDVASCTLGGTPSTEIPLFWGGDIPWMASGDVHLRRIHDVPGRITKAGLTSCNATMTRPPAVAVGLAGQGKTRGTVALTLRELCTNQSIALLKGDQKNLLTEFLFHNLERRYEELRARSSGGGRGGLSKGILEQVPMELPSLPVQSKIAEILDTLDAAIRGTEAVVAKLKAMKQGLLHDLLTRGIDANGDLRPPQPEAPHLYKQTPLGWLPREWDCLELGAITRELAQGWSPDCPSEPALAHEWGVLKTTTVVWSGYQEHENKRLPEGLRPRPHLQVEVDDILITRAGPSSRVAVVAHVPATRSKLMISDKLYRLRVSGEQNPAFTAAALSSIAVQREIGKTISGMAESQTNISQATLKPLPVPVPSKWEQDAIMVGIEAQSQKLKGEEELLNKLRLQKSGLMDDLLTGRKPVTDLL</sequence>
<evidence type="ECO:0000256" key="1">
    <source>
        <dbReference type="ARBA" id="ARBA00010923"/>
    </source>
</evidence>
<dbReference type="Gene3D" id="1.10.287.1120">
    <property type="entry name" value="Bipartite methylase S protein"/>
    <property type="match status" value="1"/>
</dbReference>
<dbReference type="GO" id="GO:0009307">
    <property type="term" value="P:DNA restriction-modification system"/>
    <property type="evidence" value="ECO:0007669"/>
    <property type="project" value="UniProtKB-KW"/>
</dbReference>
<evidence type="ECO:0000256" key="2">
    <source>
        <dbReference type="ARBA" id="ARBA00022747"/>
    </source>
</evidence>
<protein>
    <recommendedName>
        <fullName evidence="4">Type I restriction modification DNA specificity domain-containing protein</fullName>
    </recommendedName>
</protein>
<reference evidence="5" key="1">
    <citation type="journal article" date="2015" name="Nature">
        <title>Complex archaea that bridge the gap between prokaryotes and eukaryotes.</title>
        <authorList>
            <person name="Spang A."/>
            <person name="Saw J.H."/>
            <person name="Jorgensen S.L."/>
            <person name="Zaremba-Niedzwiedzka K."/>
            <person name="Martijn J."/>
            <person name="Lind A.E."/>
            <person name="van Eijk R."/>
            <person name="Schleper C."/>
            <person name="Guy L."/>
            <person name="Ettema T.J."/>
        </authorList>
    </citation>
    <scope>NUCLEOTIDE SEQUENCE</scope>
</reference>
<feature type="domain" description="Type I restriction modification DNA specificity" evidence="4">
    <location>
        <begin position="9"/>
        <end position="178"/>
    </location>
</feature>
<dbReference type="Gene3D" id="3.90.220.20">
    <property type="entry name" value="DNA methylase specificity domains"/>
    <property type="match status" value="2"/>
</dbReference>
<keyword evidence="2" id="KW-0680">Restriction system</keyword>
<dbReference type="SUPFAM" id="SSF116734">
    <property type="entry name" value="DNA methylase specificity domain"/>
    <property type="match status" value="2"/>
</dbReference>
<evidence type="ECO:0000256" key="3">
    <source>
        <dbReference type="ARBA" id="ARBA00023125"/>
    </source>
</evidence>
<comment type="similarity">
    <text evidence="1">Belongs to the type-I restriction system S methylase family.</text>
</comment>
<name>A0A0F9YB83_9ZZZZ</name>
<dbReference type="InterPro" id="IPR000055">
    <property type="entry name" value="Restrct_endonuc_typeI_TRD"/>
</dbReference>
<proteinExistence type="inferred from homology"/>
<comment type="caution">
    <text evidence="5">The sequence shown here is derived from an EMBL/GenBank/DDBJ whole genome shotgun (WGS) entry which is preliminary data.</text>
</comment>
<organism evidence="5">
    <name type="scientific">marine sediment metagenome</name>
    <dbReference type="NCBI Taxonomy" id="412755"/>
    <lineage>
        <taxon>unclassified sequences</taxon>
        <taxon>metagenomes</taxon>
        <taxon>ecological metagenomes</taxon>
    </lineage>
</organism>
<evidence type="ECO:0000313" key="5">
    <source>
        <dbReference type="EMBL" id="KKO01799.1"/>
    </source>
</evidence>
<dbReference type="PANTHER" id="PTHR30408:SF12">
    <property type="entry name" value="TYPE I RESTRICTION ENZYME MJAVIII SPECIFICITY SUBUNIT"/>
    <property type="match status" value="1"/>
</dbReference>
<dbReference type="InterPro" id="IPR052021">
    <property type="entry name" value="Type-I_RS_S_subunit"/>
</dbReference>